<reference evidence="1 2" key="1">
    <citation type="submission" date="2016-02" db="EMBL/GenBank/DDBJ databases">
        <authorList>
            <person name="Wen L."/>
            <person name="He K."/>
            <person name="Yang H."/>
        </authorList>
    </citation>
    <scope>NUCLEOTIDE SEQUENCE [LARGE SCALE GENOMIC DNA]</scope>
    <source>
        <strain evidence="1 2">TSA40</strain>
    </source>
</reference>
<evidence type="ECO:0000313" key="1">
    <source>
        <dbReference type="EMBL" id="OWW19019.1"/>
    </source>
</evidence>
<name>A0A254T8Q8_9BURK</name>
<dbReference type="Pfam" id="PF00378">
    <property type="entry name" value="ECH_1"/>
    <property type="match status" value="1"/>
</dbReference>
<accession>A0A254T8Q8</accession>
<dbReference type="PANTHER" id="PTHR11941">
    <property type="entry name" value="ENOYL-COA HYDRATASE-RELATED"/>
    <property type="match status" value="1"/>
</dbReference>
<organism evidence="1 2">
    <name type="scientific">Noviherbaspirillum denitrificans</name>
    <dbReference type="NCBI Taxonomy" id="1968433"/>
    <lineage>
        <taxon>Bacteria</taxon>
        <taxon>Pseudomonadati</taxon>
        <taxon>Pseudomonadota</taxon>
        <taxon>Betaproteobacteria</taxon>
        <taxon>Burkholderiales</taxon>
        <taxon>Oxalobacteraceae</taxon>
        <taxon>Noviherbaspirillum</taxon>
    </lineage>
</organism>
<dbReference type="SUPFAM" id="SSF52096">
    <property type="entry name" value="ClpP/crotonase"/>
    <property type="match status" value="1"/>
</dbReference>
<dbReference type="PANTHER" id="PTHR11941:SF54">
    <property type="entry name" value="ENOYL-COA HYDRATASE, MITOCHONDRIAL"/>
    <property type="match status" value="1"/>
</dbReference>
<dbReference type="GO" id="GO:0003824">
    <property type="term" value="F:catalytic activity"/>
    <property type="evidence" value="ECO:0007669"/>
    <property type="project" value="UniProtKB-ARBA"/>
</dbReference>
<dbReference type="EMBL" id="LSTO01000001">
    <property type="protein sequence ID" value="OWW19019.1"/>
    <property type="molecule type" value="Genomic_DNA"/>
</dbReference>
<dbReference type="Proteomes" id="UP000197535">
    <property type="component" value="Unassembled WGS sequence"/>
</dbReference>
<dbReference type="OrthoDB" id="9802362at2"/>
<dbReference type="InterPro" id="IPR029045">
    <property type="entry name" value="ClpP/crotonase-like_dom_sf"/>
</dbReference>
<dbReference type="GO" id="GO:0006635">
    <property type="term" value="P:fatty acid beta-oxidation"/>
    <property type="evidence" value="ECO:0007669"/>
    <property type="project" value="TreeGrafter"/>
</dbReference>
<protein>
    <submittedName>
        <fullName evidence="1">Enoyl-CoA hydratase</fullName>
    </submittedName>
</protein>
<dbReference type="AlphaFoldDB" id="A0A254T8Q8"/>
<dbReference type="Gene3D" id="3.90.226.10">
    <property type="entry name" value="2-enoyl-CoA Hydratase, Chain A, domain 1"/>
    <property type="match status" value="1"/>
</dbReference>
<dbReference type="RefSeq" id="WP_088705940.1">
    <property type="nucleotide sequence ID" value="NZ_LSTO01000001.1"/>
</dbReference>
<dbReference type="InterPro" id="IPR001753">
    <property type="entry name" value="Enoyl-CoA_hydra/iso"/>
</dbReference>
<evidence type="ECO:0000313" key="2">
    <source>
        <dbReference type="Proteomes" id="UP000197535"/>
    </source>
</evidence>
<dbReference type="CDD" id="cd06558">
    <property type="entry name" value="crotonase-like"/>
    <property type="match status" value="1"/>
</dbReference>
<sequence length="253" mass="26994">MFNVEDLGRIVRVTMQRAPVNAINNDFVAGFNRVLDGIAEKKDLLVLHIRSDQKAFSAGADLAQVQTRFAMERGADAMVKDIRGFHRLFDRLEALPCVTIAEIGGTALGGGYELALACDLRIAANEAKIGLPEAKLGLIPGAGGTQRLTRLCGPGVAARIILACEVVDGKTARDLGMVQWAVPAAVLPGEAEALAKRVSEFAAPAIQVAKRCMAKAVALSPDGFETELQGTHGLMATTEARTRIKEFFAQRGR</sequence>
<proteinExistence type="predicted"/>
<comment type="caution">
    <text evidence="1">The sequence shown here is derived from an EMBL/GenBank/DDBJ whole genome shotgun (WGS) entry which is preliminary data.</text>
</comment>
<gene>
    <name evidence="1" type="ORF">AYR66_05460</name>
</gene>
<keyword evidence="2" id="KW-1185">Reference proteome</keyword>